<accession>A0A0D2N0B2</accession>
<proteinExistence type="predicted"/>
<evidence type="ECO:0000313" key="3">
    <source>
        <dbReference type="Proteomes" id="UP000054270"/>
    </source>
</evidence>
<keyword evidence="3" id="KW-1185">Reference proteome</keyword>
<gene>
    <name evidence="2" type="ORF">HYPSUDRAFT_152316</name>
</gene>
<feature type="non-terminal residue" evidence="2">
    <location>
        <position position="208"/>
    </location>
</feature>
<evidence type="ECO:0000256" key="1">
    <source>
        <dbReference type="SAM" id="MobiDB-lite"/>
    </source>
</evidence>
<dbReference type="AlphaFoldDB" id="A0A0D2N0B2"/>
<sequence>MSYEDKVKHGVPSTIDEWVAYGKTRTNAPTANPHKRGPFGEYPLWQDDVECILRVIRKEEPVEGILQTRDEFTLTLRIRVPPTTAYLMHYWQSPTIIIDQYTRDPQDQHSPEWLKTVQTECRFWQSRTLMLEIIRYFAENVPHNARVSKRAKSWCNAMSTPVSNLLVWDVRPWRYFDPISLRNTRRHKPRASDLPAEESHNLRKYLNK</sequence>
<protein>
    <submittedName>
        <fullName evidence="2">Uncharacterized protein</fullName>
    </submittedName>
</protein>
<dbReference type="Proteomes" id="UP000054270">
    <property type="component" value="Unassembled WGS sequence"/>
</dbReference>
<evidence type="ECO:0000313" key="2">
    <source>
        <dbReference type="EMBL" id="KJA12629.1"/>
    </source>
</evidence>
<dbReference type="OrthoDB" id="3056352at2759"/>
<dbReference type="EMBL" id="KN818058">
    <property type="protein sequence ID" value="KJA12629.1"/>
    <property type="molecule type" value="Genomic_DNA"/>
</dbReference>
<dbReference type="OMA" id="QVHEPAK"/>
<organism evidence="2 3">
    <name type="scientific">Hypholoma sublateritium (strain FD-334 SS-4)</name>
    <dbReference type="NCBI Taxonomy" id="945553"/>
    <lineage>
        <taxon>Eukaryota</taxon>
        <taxon>Fungi</taxon>
        <taxon>Dikarya</taxon>
        <taxon>Basidiomycota</taxon>
        <taxon>Agaricomycotina</taxon>
        <taxon>Agaricomycetes</taxon>
        <taxon>Agaricomycetidae</taxon>
        <taxon>Agaricales</taxon>
        <taxon>Agaricineae</taxon>
        <taxon>Strophariaceae</taxon>
        <taxon>Hypholoma</taxon>
    </lineage>
</organism>
<feature type="region of interest" description="Disordered" evidence="1">
    <location>
        <begin position="187"/>
        <end position="208"/>
    </location>
</feature>
<reference evidence="3" key="1">
    <citation type="submission" date="2014-04" db="EMBL/GenBank/DDBJ databases">
        <title>Evolutionary Origins and Diversification of the Mycorrhizal Mutualists.</title>
        <authorList>
            <consortium name="DOE Joint Genome Institute"/>
            <consortium name="Mycorrhizal Genomics Consortium"/>
            <person name="Kohler A."/>
            <person name="Kuo A."/>
            <person name="Nagy L.G."/>
            <person name="Floudas D."/>
            <person name="Copeland A."/>
            <person name="Barry K.W."/>
            <person name="Cichocki N."/>
            <person name="Veneault-Fourrey C."/>
            <person name="LaButti K."/>
            <person name="Lindquist E.A."/>
            <person name="Lipzen A."/>
            <person name="Lundell T."/>
            <person name="Morin E."/>
            <person name="Murat C."/>
            <person name="Riley R."/>
            <person name="Ohm R."/>
            <person name="Sun H."/>
            <person name="Tunlid A."/>
            <person name="Henrissat B."/>
            <person name="Grigoriev I.V."/>
            <person name="Hibbett D.S."/>
            <person name="Martin F."/>
        </authorList>
    </citation>
    <scope>NUCLEOTIDE SEQUENCE [LARGE SCALE GENOMIC DNA]</scope>
    <source>
        <strain evidence="3">FD-334 SS-4</strain>
    </source>
</reference>
<name>A0A0D2N0B2_HYPSF</name>